<gene>
    <name evidence="2" type="ORF">L484_015333</name>
</gene>
<protein>
    <submittedName>
        <fullName evidence="2">Uncharacterized protein</fullName>
    </submittedName>
</protein>
<name>W9RC83_9ROSA</name>
<evidence type="ECO:0000313" key="2">
    <source>
        <dbReference type="EMBL" id="EXB81859.1"/>
    </source>
</evidence>
<proteinExistence type="predicted"/>
<keyword evidence="3" id="KW-1185">Reference proteome</keyword>
<feature type="compositionally biased region" description="Low complexity" evidence="1">
    <location>
        <begin position="110"/>
        <end position="123"/>
    </location>
</feature>
<feature type="compositionally biased region" description="Basic and acidic residues" evidence="1">
    <location>
        <begin position="1"/>
        <end position="27"/>
    </location>
</feature>
<feature type="region of interest" description="Disordered" evidence="1">
    <location>
        <begin position="100"/>
        <end position="164"/>
    </location>
</feature>
<dbReference type="AlphaFoldDB" id="W9RC83"/>
<dbReference type="Proteomes" id="UP000030645">
    <property type="component" value="Unassembled WGS sequence"/>
</dbReference>
<feature type="region of interest" description="Disordered" evidence="1">
    <location>
        <begin position="1"/>
        <end position="34"/>
    </location>
</feature>
<reference evidence="3" key="1">
    <citation type="submission" date="2013-01" db="EMBL/GenBank/DDBJ databases">
        <title>Draft Genome Sequence of a Mulberry Tree, Morus notabilis C.K. Schneid.</title>
        <authorList>
            <person name="He N."/>
            <person name="Zhao S."/>
        </authorList>
    </citation>
    <scope>NUCLEOTIDE SEQUENCE</scope>
</reference>
<sequence>MADHHDQQLVQKRDVIQKNPLEARPEYSTELPDLSVLRLGSPCAKSGFSGAGNGNSNKRQRPFSINYQQPVPKKLFLDDSATTTAYPLLRRCVPYPFHLPSPAQPPPESSPAVASGVSSNASPKSARNPESATPCSAKGSVPPTGSNALPPRPPPLRRCCNSPENSSKKLKKIIQCWTEMKMLIKEFIGVDQTEGGVVEEGKEELDINTDKVCF</sequence>
<feature type="compositionally biased region" description="Pro residues" evidence="1">
    <location>
        <begin position="100"/>
        <end position="109"/>
    </location>
</feature>
<accession>W9RC83</accession>
<organism evidence="2 3">
    <name type="scientific">Morus notabilis</name>
    <dbReference type="NCBI Taxonomy" id="981085"/>
    <lineage>
        <taxon>Eukaryota</taxon>
        <taxon>Viridiplantae</taxon>
        <taxon>Streptophyta</taxon>
        <taxon>Embryophyta</taxon>
        <taxon>Tracheophyta</taxon>
        <taxon>Spermatophyta</taxon>
        <taxon>Magnoliopsida</taxon>
        <taxon>eudicotyledons</taxon>
        <taxon>Gunneridae</taxon>
        <taxon>Pentapetalae</taxon>
        <taxon>rosids</taxon>
        <taxon>fabids</taxon>
        <taxon>Rosales</taxon>
        <taxon>Moraceae</taxon>
        <taxon>Moreae</taxon>
        <taxon>Morus</taxon>
    </lineage>
</organism>
<dbReference type="EMBL" id="KE344854">
    <property type="protein sequence ID" value="EXB81859.1"/>
    <property type="molecule type" value="Genomic_DNA"/>
</dbReference>
<evidence type="ECO:0000256" key="1">
    <source>
        <dbReference type="SAM" id="MobiDB-lite"/>
    </source>
</evidence>
<evidence type="ECO:0000313" key="3">
    <source>
        <dbReference type="Proteomes" id="UP000030645"/>
    </source>
</evidence>